<protein>
    <recommendedName>
        <fullName evidence="3">DUF2867 domain-containing protein</fullName>
    </recommendedName>
</protein>
<evidence type="ECO:0000313" key="2">
    <source>
        <dbReference type="EMBL" id="CAA9532873.1"/>
    </source>
</evidence>
<evidence type="ECO:0008006" key="3">
    <source>
        <dbReference type="Google" id="ProtNLM"/>
    </source>
</evidence>
<proteinExistence type="predicted"/>
<dbReference type="EMBL" id="CADCVS010000520">
    <property type="protein sequence ID" value="CAA9532873.1"/>
    <property type="molecule type" value="Genomic_DNA"/>
</dbReference>
<gene>
    <name evidence="2" type="ORF">AVDCRST_MAG30-3949</name>
</gene>
<accession>A0A6J4TV99</accession>
<feature type="region of interest" description="Disordered" evidence="1">
    <location>
        <begin position="1"/>
        <end position="70"/>
    </location>
</feature>
<reference evidence="2" key="1">
    <citation type="submission" date="2020-02" db="EMBL/GenBank/DDBJ databases">
        <authorList>
            <person name="Meier V. D."/>
        </authorList>
    </citation>
    <scope>NUCLEOTIDE SEQUENCE</scope>
    <source>
        <strain evidence="2">AVDCRST_MAG30</strain>
    </source>
</reference>
<organism evidence="2">
    <name type="scientific">uncultured Solirubrobacteraceae bacterium</name>
    <dbReference type="NCBI Taxonomy" id="1162706"/>
    <lineage>
        <taxon>Bacteria</taxon>
        <taxon>Bacillati</taxon>
        <taxon>Actinomycetota</taxon>
        <taxon>Thermoleophilia</taxon>
        <taxon>Solirubrobacterales</taxon>
        <taxon>Solirubrobacteraceae</taxon>
        <taxon>environmental samples</taxon>
    </lineage>
</organism>
<name>A0A6J4TV99_9ACTN</name>
<feature type="compositionally biased region" description="Basic and acidic residues" evidence="1">
    <location>
        <begin position="1"/>
        <end position="19"/>
    </location>
</feature>
<sequence>MPADRGARQVDHGAGDRLDGSAVRAPVQGARDADERSLERRVDRVDPGAERLVGRGVEQVASPEDEEQPGVLAVVLGEGERRPGHRDPGLGGVAGMLGIGGHEGLREALEGAQPRGGEDPVAAAEPVIEGAGRGAAGLRDRGDRHAARPALEREPARGVEDRVGGVLAWRGHDLKCSLYMEQLPYIDEHRRSIGASPERTWAALVRTLQATFGGGDLGARLLGCDPVRESPGFAGLEGEALPGFLVVEAEPGRRLVLRGRHRFSEYQLAFVLEDGALRARTHAAFPGVRGRLYRAAVIGTRSHVVVTRWMLRQVARGATAGPADEIR</sequence>
<dbReference type="AlphaFoldDB" id="A0A6J4TV99"/>
<feature type="compositionally biased region" description="Basic and acidic residues" evidence="1">
    <location>
        <begin position="31"/>
        <end position="53"/>
    </location>
</feature>
<evidence type="ECO:0000256" key="1">
    <source>
        <dbReference type="SAM" id="MobiDB-lite"/>
    </source>
</evidence>